<keyword evidence="7" id="KW-0030">Aminoacyl-tRNA synthetase</keyword>
<dbReference type="EMBL" id="PEZX01000041">
    <property type="protein sequence ID" value="PIS06691.1"/>
    <property type="molecule type" value="Genomic_DNA"/>
</dbReference>
<gene>
    <name evidence="11" type="ORF">COT79_03275</name>
</gene>
<dbReference type="PANTHER" id="PTHR42753:SF2">
    <property type="entry name" value="PROLINE--TRNA LIGASE"/>
    <property type="match status" value="1"/>
</dbReference>
<dbReference type="EC" id="6.1.1.15" evidence="1"/>
<dbReference type="InterPro" id="IPR006195">
    <property type="entry name" value="aa-tRNA-synth_II"/>
</dbReference>
<keyword evidence="4" id="KW-0547">Nucleotide-binding</keyword>
<dbReference type="InterPro" id="IPR002316">
    <property type="entry name" value="Pro-tRNA-ligase_IIa"/>
</dbReference>
<comment type="caution">
    <text evidence="11">The sequence shown here is derived from an EMBL/GenBank/DDBJ whole genome shotgun (WGS) entry which is preliminary data.</text>
</comment>
<dbReference type="InterPro" id="IPR036621">
    <property type="entry name" value="Anticodon-bd_dom_sf"/>
</dbReference>
<keyword evidence="6" id="KW-0648">Protein biosynthesis</keyword>
<organism evidence="11 12">
    <name type="scientific">Candidatus Berkelbacteria bacterium CG10_big_fil_rev_8_21_14_0_10_43_14</name>
    <dbReference type="NCBI Taxonomy" id="1974515"/>
    <lineage>
        <taxon>Bacteria</taxon>
        <taxon>Candidatus Berkelbacteria</taxon>
    </lineage>
</organism>
<evidence type="ECO:0000256" key="5">
    <source>
        <dbReference type="ARBA" id="ARBA00022840"/>
    </source>
</evidence>
<keyword evidence="3" id="KW-0436">Ligase</keyword>
<dbReference type="Pfam" id="PF00587">
    <property type="entry name" value="tRNA-synt_2b"/>
    <property type="match status" value="1"/>
</dbReference>
<dbReference type="InterPro" id="IPR002314">
    <property type="entry name" value="aa-tRNA-synt_IIb"/>
</dbReference>
<evidence type="ECO:0000256" key="3">
    <source>
        <dbReference type="ARBA" id="ARBA00022598"/>
    </source>
</evidence>
<dbReference type="SUPFAM" id="SSF55681">
    <property type="entry name" value="Class II aaRS and biotin synthetases"/>
    <property type="match status" value="1"/>
</dbReference>
<dbReference type="GO" id="GO:0005524">
    <property type="term" value="F:ATP binding"/>
    <property type="evidence" value="ECO:0007669"/>
    <property type="project" value="UniProtKB-KW"/>
</dbReference>
<evidence type="ECO:0000256" key="1">
    <source>
        <dbReference type="ARBA" id="ARBA00012831"/>
    </source>
</evidence>
<dbReference type="PRINTS" id="PR01046">
    <property type="entry name" value="TRNASYNTHPRO"/>
</dbReference>
<dbReference type="CDD" id="cd00779">
    <property type="entry name" value="ProRS_core_prok"/>
    <property type="match status" value="1"/>
</dbReference>
<name>A0A2M6R9J2_9BACT</name>
<dbReference type="AlphaFoldDB" id="A0A2M6R9J2"/>
<accession>A0A2M6R9J2</accession>
<dbReference type="CDD" id="cd00861">
    <property type="entry name" value="ProRS_anticodon_short"/>
    <property type="match status" value="1"/>
</dbReference>
<dbReference type="Gene3D" id="3.30.930.10">
    <property type="entry name" value="Bira Bifunctional Protein, Domain 2"/>
    <property type="match status" value="1"/>
</dbReference>
<dbReference type="GO" id="GO:0005737">
    <property type="term" value="C:cytoplasm"/>
    <property type="evidence" value="ECO:0007669"/>
    <property type="project" value="InterPro"/>
</dbReference>
<proteinExistence type="predicted"/>
<evidence type="ECO:0000256" key="7">
    <source>
        <dbReference type="ARBA" id="ARBA00023146"/>
    </source>
</evidence>
<evidence type="ECO:0000256" key="4">
    <source>
        <dbReference type="ARBA" id="ARBA00022741"/>
    </source>
</evidence>
<evidence type="ECO:0000259" key="10">
    <source>
        <dbReference type="PROSITE" id="PS50862"/>
    </source>
</evidence>
<protein>
    <recommendedName>
        <fullName evidence="2">Proline--tRNA ligase</fullName>
        <ecNumber evidence="1">6.1.1.15</ecNumber>
    </recommendedName>
    <alternativeName>
        <fullName evidence="8">Prolyl-tRNA synthetase</fullName>
    </alternativeName>
</protein>
<dbReference type="Pfam" id="PF03129">
    <property type="entry name" value="HGTP_anticodon"/>
    <property type="match status" value="1"/>
</dbReference>
<dbReference type="InterPro" id="IPR004154">
    <property type="entry name" value="Anticodon-bd"/>
</dbReference>
<dbReference type="PROSITE" id="PS50862">
    <property type="entry name" value="AA_TRNA_LIGASE_II"/>
    <property type="match status" value="1"/>
</dbReference>
<evidence type="ECO:0000256" key="8">
    <source>
        <dbReference type="ARBA" id="ARBA00029731"/>
    </source>
</evidence>
<evidence type="ECO:0000256" key="9">
    <source>
        <dbReference type="ARBA" id="ARBA00047671"/>
    </source>
</evidence>
<dbReference type="Gene3D" id="3.40.50.800">
    <property type="entry name" value="Anticodon-binding domain"/>
    <property type="match status" value="1"/>
</dbReference>
<sequence>MEKLSHLFTKTKRDAPQGEVAVNAILLERAGFIAKQMAGVYTLLPFGLRVVNKINTIIREELNAIGAQEILMPALQPKEIWEKTGRWNTANDVMYQFKDNSGKDVGLGWTHEEVITQIATSYIHSYKDLPKAVYQIQTKFRDEPRAKSGILRGREFVMKDLYSFHTDQKDRDDYYDKVKGTYHTIFKRIGLNALETAASGGAFSKLSHEFQVIAKSGEDTVFICETCSQGINKEIMQDAQMKCEHCGSTRVEKTSIEVGNIFKLGTRFSEALDLKYTDEEGKQNPVEMCSYGIGPTRVMGTIVEVSHDEKGIIWGESVAPYDCHIIEILNSKFETLNKSKNQNYKSETMEIINQLEKAGLEVLFDDRDDVSVGEKLADADLIGIPWRIVVSDRSIAAGGVEVKRRSEEESQIVPVDKLLDIIKPVP</sequence>
<feature type="domain" description="Aminoacyl-transfer RNA synthetases class-II family profile" evidence="10">
    <location>
        <begin position="39"/>
        <end position="320"/>
    </location>
</feature>
<evidence type="ECO:0000313" key="12">
    <source>
        <dbReference type="Proteomes" id="UP000231162"/>
    </source>
</evidence>
<dbReference type="InterPro" id="IPR045864">
    <property type="entry name" value="aa-tRNA-synth_II/BPL/LPL"/>
</dbReference>
<dbReference type="GO" id="GO:0004827">
    <property type="term" value="F:proline-tRNA ligase activity"/>
    <property type="evidence" value="ECO:0007669"/>
    <property type="project" value="UniProtKB-EC"/>
</dbReference>
<evidence type="ECO:0000256" key="6">
    <source>
        <dbReference type="ARBA" id="ARBA00022917"/>
    </source>
</evidence>
<dbReference type="InterPro" id="IPR050062">
    <property type="entry name" value="Pro-tRNA_synthetase"/>
</dbReference>
<dbReference type="Proteomes" id="UP000231162">
    <property type="component" value="Unassembled WGS sequence"/>
</dbReference>
<dbReference type="PANTHER" id="PTHR42753">
    <property type="entry name" value="MITOCHONDRIAL RIBOSOME PROTEIN L39/PROLYL-TRNA LIGASE FAMILY MEMBER"/>
    <property type="match status" value="1"/>
</dbReference>
<comment type="catalytic activity">
    <reaction evidence="9">
        <text>tRNA(Pro) + L-proline + ATP = L-prolyl-tRNA(Pro) + AMP + diphosphate</text>
        <dbReference type="Rhea" id="RHEA:14305"/>
        <dbReference type="Rhea" id="RHEA-COMP:9700"/>
        <dbReference type="Rhea" id="RHEA-COMP:9702"/>
        <dbReference type="ChEBI" id="CHEBI:30616"/>
        <dbReference type="ChEBI" id="CHEBI:33019"/>
        <dbReference type="ChEBI" id="CHEBI:60039"/>
        <dbReference type="ChEBI" id="CHEBI:78442"/>
        <dbReference type="ChEBI" id="CHEBI:78532"/>
        <dbReference type="ChEBI" id="CHEBI:456215"/>
        <dbReference type="EC" id="6.1.1.15"/>
    </reaction>
</comment>
<dbReference type="SUPFAM" id="SSF52954">
    <property type="entry name" value="Class II aaRS ABD-related"/>
    <property type="match status" value="1"/>
</dbReference>
<dbReference type="GO" id="GO:0006433">
    <property type="term" value="P:prolyl-tRNA aminoacylation"/>
    <property type="evidence" value="ECO:0007669"/>
    <property type="project" value="InterPro"/>
</dbReference>
<evidence type="ECO:0000313" key="11">
    <source>
        <dbReference type="EMBL" id="PIS06691.1"/>
    </source>
</evidence>
<dbReference type="InterPro" id="IPR033730">
    <property type="entry name" value="ProRS_core_prok"/>
</dbReference>
<reference evidence="12" key="1">
    <citation type="submission" date="2017-09" db="EMBL/GenBank/DDBJ databases">
        <title>Depth-based differentiation of microbial function through sediment-hosted aquifers and enrichment of novel symbionts in the deep terrestrial subsurface.</title>
        <authorList>
            <person name="Probst A.J."/>
            <person name="Ladd B."/>
            <person name="Jarett J.K."/>
            <person name="Geller-Mcgrath D.E."/>
            <person name="Sieber C.M.K."/>
            <person name="Emerson J.B."/>
            <person name="Anantharaman K."/>
            <person name="Thomas B.C."/>
            <person name="Malmstrom R."/>
            <person name="Stieglmeier M."/>
            <person name="Klingl A."/>
            <person name="Woyke T."/>
            <person name="Ryan C.M."/>
            <person name="Banfield J.F."/>
        </authorList>
    </citation>
    <scope>NUCLEOTIDE SEQUENCE [LARGE SCALE GENOMIC DNA]</scope>
</reference>
<dbReference type="InterPro" id="IPR044140">
    <property type="entry name" value="ProRS_anticodon_short"/>
</dbReference>
<evidence type="ECO:0000256" key="2">
    <source>
        <dbReference type="ARBA" id="ARBA00019110"/>
    </source>
</evidence>
<keyword evidence="5" id="KW-0067">ATP-binding</keyword>